<dbReference type="InterPro" id="IPR027417">
    <property type="entry name" value="P-loop_NTPase"/>
</dbReference>
<accession>A0ABU3XI00</accession>
<gene>
    <name evidence="6" type="ORF">RYX56_24525</name>
</gene>
<dbReference type="Pfam" id="PF04851">
    <property type="entry name" value="ResIII"/>
    <property type="match status" value="1"/>
</dbReference>
<evidence type="ECO:0000313" key="6">
    <source>
        <dbReference type="EMBL" id="MDV2687517.1"/>
    </source>
</evidence>
<feature type="non-terminal residue" evidence="6">
    <location>
        <position position="1"/>
    </location>
</feature>
<sequence>IQSLISNNGIKSFITQYGQIIVDECHHISAFSFEKVLKQIRAKYVYGLTATPIRKDGLQPIIFMQCGPIRYKTDAKIQAKI</sequence>
<comment type="caution">
    <text evidence="6">The sequence shown here is derived from an EMBL/GenBank/DDBJ whole genome shotgun (WGS) entry which is preliminary data.</text>
</comment>
<keyword evidence="3 6" id="KW-0347">Helicase</keyword>
<evidence type="ECO:0000256" key="4">
    <source>
        <dbReference type="ARBA" id="ARBA00022840"/>
    </source>
</evidence>
<dbReference type="Gene3D" id="3.40.50.300">
    <property type="entry name" value="P-loop containing nucleotide triphosphate hydrolases"/>
    <property type="match status" value="1"/>
</dbReference>
<dbReference type="PANTHER" id="PTHR11274">
    <property type="entry name" value="RAD25/XP-B DNA REPAIR HELICASE"/>
    <property type="match status" value="1"/>
</dbReference>
<keyword evidence="7" id="KW-1185">Reference proteome</keyword>
<evidence type="ECO:0000256" key="2">
    <source>
        <dbReference type="ARBA" id="ARBA00022801"/>
    </source>
</evidence>
<keyword evidence="2" id="KW-0378">Hydrolase</keyword>
<dbReference type="PANTHER" id="PTHR11274:SF0">
    <property type="entry name" value="GENERAL TRANSCRIPTION AND DNA REPAIR FACTOR IIH HELICASE SUBUNIT XPB"/>
    <property type="match status" value="1"/>
</dbReference>
<dbReference type="RefSeq" id="WP_317124409.1">
    <property type="nucleotide sequence ID" value="NZ_JAWJBA010000840.1"/>
</dbReference>
<dbReference type="Proteomes" id="UP001287282">
    <property type="component" value="Unassembled WGS sequence"/>
</dbReference>
<keyword evidence="1" id="KW-0547">Nucleotide-binding</keyword>
<evidence type="ECO:0000313" key="7">
    <source>
        <dbReference type="Proteomes" id="UP001287282"/>
    </source>
</evidence>
<reference evidence="6 7" key="1">
    <citation type="submission" date="2023-10" db="EMBL/GenBank/DDBJ databases">
        <title>Screening of Alkalihalobacillus lindianensis BZ-TG-R113 and Its Alleviation of Salt Stress on Rapeseed Growth.</title>
        <authorList>
            <person name="Zhao B."/>
            <person name="Guo T."/>
        </authorList>
    </citation>
    <scope>NUCLEOTIDE SEQUENCE [LARGE SCALE GENOMIC DNA]</scope>
    <source>
        <strain evidence="6 7">BZ-TG-R113</strain>
    </source>
</reference>
<proteinExistence type="predicted"/>
<dbReference type="EMBL" id="JAWJBA010000840">
    <property type="protein sequence ID" value="MDV2687517.1"/>
    <property type="molecule type" value="Genomic_DNA"/>
</dbReference>
<protein>
    <submittedName>
        <fullName evidence="6">DEAD/DEAH box helicase family protein</fullName>
    </submittedName>
</protein>
<dbReference type="InterPro" id="IPR006935">
    <property type="entry name" value="Helicase/UvrB_N"/>
</dbReference>
<organism evidence="6 7">
    <name type="scientific">Alkalihalophilus lindianensis</name>
    <dbReference type="NCBI Taxonomy" id="1630542"/>
    <lineage>
        <taxon>Bacteria</taxon>
        <taxon>Bacillati</taxon>
        <taxon>Bacillota</taxon>
        <taxon>Bacilli</taxon>
        <taxon>Bacillales</taxon>
        <taxon>Bacillaceae</taxon>
        <taxon>Alkalihalophilus</taxon>
    </lineage>
</organism>
<dbReference type="SUPFAM" id="SSF52540">
    <property type="entry name" value="P-loop containing nucleoside triphosphate hydrolases"/>
    <property type="match status" value="1"/>
</dbReference>
<feature type="non-terminal residue" evidence="6">
    <location>
        <position position="81"/>
    </location>
</feature>
<evidence type="ECO:0000256" key="1">
    <source>
        <dbReference type="ARBA" id="ARBA00022741"/>
    </source>
</evidence>
<evidence type="ECO:0000256" key="3">
    <source>
        <dbReference type="ARBA" id="ARBA00022806"/>
    </source>
</evidence>
<name>A0ABU3XI00_9BACI</name>
<dbReference type="InterPro" id="IPR050615">
    <property type="entry name" value="ATP-dep_DNA_Helicase"/>
</dbReference>
<evidence type="ECO:0000259" key="5">
    <source>
        <dbReference type="Pfam" id="PF04851"/>
    </source>
</evidence>
<keyword evidence="4" id="KW-0067">ATP-binding</keyword>
<feature type="domain" description="Helicase/UvrB N-terminal" evidence="5">
    <location>
        <begin position="8"/>
        <end position="54"/>
    </location>
</feature>
<dbReference type="GO" id="GO:0004386">
    <property type="term" value="F:helicase activity"/>
    <property type="evidence" value="ECO:0007669"/>
    <property type="project" value="UniProtKB-KW"/>
</dbReference>